<reference evidence="1 2" key="1">
    <citation type="submission" date="2023-02" db="EMBL/GenBank/DDBJ databases">
        <authorList>
            <person name="Maleckis M."/>
        </authorList>
    </citation>
    <scope>NUCLEOTIDE SEQUENCE [LARGE SCALE GENOMIC DNA]</scope>
    <source>
        <strain evidence="1 2">P8-A2</strain>
        <plasmid evidence="1">unnamed1</plasmid>
    </source>
</reference>
<evidence type="ECO:0000313" key="1">
    <source>
        <dbReference type="EMBL" id="MDU9001545.1"/>
    </source>
</evidence>
<sequence length="55" mass="6093">MVDTLILGLLDPEEARRPPMADRWRAITGAHLVPLVRAGARFENGQLVERNEVAA</sequence>
<evidence type="ECO:0000313" key="2">
    <source>
        <dbReference type="Proteomes" id="UP001257627"/>
    </source>
</evidence>
<gene>
    <name evidence="1" type="ORF">PU648_56920</name>
</gene>
<dbReference type="RefSeq" id="WP_266944576.1">
    <property type="nucleotide sequence ID" value="NZ_JAPEMK010000002.1"/>
</dbReference>
<geneLocation type="plasmid" evidence="1">
    <name>unnamed1</name>
</geneLocation>
<comment type="caution">
    <text evidence="1">The sequence shown here is derived from an EMBL/GenBank/DDBJ whole genome shotgun (WGS) entry which is preliminary data.</text>
</comment>
<keyword evidence="2" id="KW-1185">Reference proteome</keyword>
<keyword evidence="1" id="KW-0614">Plasmid</keyword>
<organism evidence="1 2">
    <name type="scientific">Streptomyces mirabilis</name>
    <dbReference type="NCBI Taxonomy" id="68239"/>
    <lineage>
        <taxon>Bacteria</taxon>
        <taxon>Bacillati</taxon>
        <taxon>Actinomycetota</taxon>
        <taxon>Actinomycetes</taxon>
        <taxon>Kitasatosporales</taxon>
        <taxon>Streptomycetaceae</taxon>
        <taxon>Streptomyces</taxon>
    </lineage>
</organism>
<protein>
    <submittedName>
        <fullName evidence="1">Uncharacterized protein</fullName>
    </submittedName>
</protein>
<dbReference type="EMBL" id="JARAKF010000003">
    <property type="protein sequence ID" value="MDU9001545.1"/>
    <property type="molecule type" value="Genomic_DNA"/>
</dbReference>
<proteinExistence type="predicted"/>
<dbReference type="Proteomes" id="UP001257627">
    <property type="component" value="Unassembled WGS sequence"/>
</dbReference>
<accession>A0ABU3V5V8</accession>
<name>A0ABU3V5V8_9ACTN</name>